<accession>A0A9N7U205</accession>
<proteinExistence type="predicted"/>
<comment type="caution">
    <text evidence="1">The sequence shown here is derived from an EMBL/GenBank/DDBJ whole genome shotgun (WGS) entry which is preliminary data.</text>
</comment>
<organism evidence="1 2">
    <name type="scientific">Pleuronectes platessa</name>
    <name type="common">European plaice</name>
    <dbReference type="NCBI Taxonomy" id="8262"/>
    <lineage>
        <taxon>Eukaryota</taxon>
        <taxon>Metazoa</taxon>
        <taxon>Chordata</taxon>
        <taxon>Craniata</taxon>
        <taxon>Vertebrata</taxon>
        <taxon>Euteleostomi</taxon>
        <taxon>Actinopterygii</taxon>
        <taxon>Neopterygii</taxon>
        <taxon>Teleostei</taxon>
        <taxon>Neoteleostei</taxon>
        <taxon>Acanthomorphata</taxon>
        <taxon>Carangaria</taxon>
        <taxon>Pleuronectiformes</taxon>
        <taxon>Pleuronectoidei</taxon>
        <taxon>Pleuronectidae</taxon>
        <taxon>Pleuronectes</taxon>
    </lineage>
</organism>
<protein>
    <submittedName>
        <fullName evidence="1">Uncharacterized protein</fullName>
    </submittedName>
</protein>
<gene>
    <name evidence="1" type="ORF">PLEPLA_LOCUS10585</name>
</gene>
<dbReference type="Proteomes" id="UP001153269">
    <property type="component" value="Unassembled WGS sequence"/>
</dbReference>
<reference evidence="1" key="1">
    <citation type="submission" date="2020-03" db="EMBL/GenBank/DDBJ databases">
        <authorList>
            <person name="Weist P."/>
        </authorList>
    </citation>
    <scope>NUCLEOTIDE SEQUENCE</scope>
</reference>
<sequence length="69" mass="7510">MAGQVRGSDCISLLTPQWKKITKLLIPTRPSSIVNKDICMTSALIGQHPAAVIRRGPWVPRCQATVVTV</sequence>
<keyword evidence="2" id="KW-1185">Reference proteome</keyword>
<dbReference type="AlphaFoldDB" id="A0A9N7U205"/>
<evidence type="ECO:0000313" key="1">
    <source>
        <dbReference type="EMBL" id="CAB1422667.1"/>
    </source>
</evidence>
<evidence type="ECO:0000313" key="2">
    <source>
        <dbReference type="Proteomes" id="UP001153269"/>
    </source>
</evidence>
<dbReference type="EMBL" id="CADEAL010000602">
    <property type="protein sequence ID" value="CAB1422667.1"/>
    <property type="molecule type" value="Genomic_DNA"/>
</dbReference>
<name>A0A9N7U205_PLEPL</name>